<dbReference type="PANTHER" id="PTHR33392:SF6">
    <property type="entry name" value="POLYISOPRENYL-TEICHOIC ACID--PEPTIDOGLYCAN TEICHOIC ACID TRANSFERASE TAGU"/>
    <property type="match status" value="1"/>
</dbReference>
<dbReference type="Gene3D" id="3.40.630.190">
    <property type="entry name" value="LCP protein"/>
    <property type="match status" value="1"/>
</dbReference>
<evidence type="ECO:0000313" key="5">
    <source>
        <dbReference type="Proteomes" id="UP000273001"/>
    </source>
</evidence>
<protein>
    <submittedName>
        <fullName evidence="4">Transcriptional regulator</fullName>
    </submittedName>
</protein>
<evidence type="ECO:0000259" key="3">
    <source>
        <dbReference type="Pfam" id="PF03816"/>
    </source>
</evidence>
<feature type="compositionally biased region" description="Low complexity" evidence="2">
    <location>
        <begin position="374"/>
        <end position="408"/>
    </location>
</feature>
<dbReference type="InterPro" id="IPR050922">
    <property type="entry name" value="LytR/CpsA/Psr_CW_biosynth"/>
</dbReference>
<dbReference type="InterPro" id="IPR004474">
    <property type="entry name" value="LytR_CpsA_psr"/>
</dbReference>
<feature type="domain" description="Cell envelope-related transcriptional attenuator" evidence="3">
    <location>
        <begin position="76"/>
        <end position="245"/>
    </location>
</feature>
<dbReference type="EMBL" id="CP032514">
    <property type="protein sequence ID" value="AYD90958.1"/>
    <property type="molecule type" value="Genomic_DNA"/>
</dbReference>
<dbReference type="Pfam" id="PF03816">
    <property type="entry name" value="LytR_cpsA_psr"/>
    <property type="match status" value="1"/>
</dbReference>
<proteinExistence type="inferred from homology"/>
<evidence type="ECO:0000256" key="2">
    <source>
        <dbReference type="SAM" id="MobiDB-lite"/>
    </source>
</evidence>
<sequence length="408" mass="42288">MVLFLVSGVGFAWQDLQSRINIFDADSILGPNRPGDDLPDSYEGRAVNLLVLGSDTRSGDNNVDNSQGSEDVAVARSDTAMVMHISADRSRIDVVSIPRDTLVDIPSCTTLDGETTQAVTNGQFNSAFANGAGTGTDPSSVVSGAACAQRTVEDLTDIRIDDFVVVDFDGLSTMVDALGGVNLYVEEEISDPDYTGLELTQGCHTLDGATALQYSRVRHGVGDGSDISRISRQQNLMSAMARAAQSKNLLGANELYDFATSVLEALTVSKGLSLGALAGLGSSVQQVGMDNMNFVAMPTAEAPWDANRVVPTDEADDVWEALRNDQPVPDGSEGSDGTTGGDSATPSATASPDTGSTDGPQTEEGTDGHDAADADTPTQAATPTQDPQAQASQSAQAAAVASAAQQCE</sequence>
<accession>A0ABN5PRE9</accession>
<dbReference type="Proteomes" id="UP000273001">
    <property type="component" value="Chromosome"/>
</dbReference>
<keyword evidence="5" id="KW-1185">Reference proteome</keyword>
<feature type="region of interest" description="Disordered" evidence="2">
    <location>
        <begin position="323"/>
        <end position="408"/>
    </location>
</feature>
<dbReference type="PANTHER" id="PTHR33392">
    <property type="entry name" value="POLYISOPRENYL-TEICHOIC ACID--PEPTIDOGLYCAN TEICHOIC ACID TRANSFERASE TAGU"/>
    <property type="match status" value="1"/>
</dbReference>
<feature type="compositionally biased region" description="Low complexity" evidence="2">
    <location>
        <begin position="329"/>
        <end position="358"/>
    </location>
</feature>
<name>A0ABN5PRE9_9ACTO</name>
<gene>
    <name evidence="4" type="ORF">D5R93_10120</name>
</gene>
<comment type="similarity">
    <text evidence="1">Belongs to the LytR/CpsA/Psr (LCP) family.</text>
</comment>
<dbReference type="NCBIfam" id="TIGR00350">
    <property type="entry name" value="lytR_cpsA_psr"/>
    <property type="match status" value="1"/>
</dbReference>
<organism evidence="4 5">
    <name type="scientific">Actinomyces lilanjuaniae</name>
    <dbReference type="NCBI Taxonomy" id="2321394"/>
    <lineage>
        <taxon>Bacteria</taxon>
        <taxon>Bacillati</taxon>
        <taxon>Actinomycetota</taxon>
        <taxon>Actinomycetes</taxon>
        <taxon>Actinomycetales</taxon>
        <taxon>Actinomycetaceae</taxon>
        <taxon>Actinomyces</taxon>
    </lineage>
</organism>
<evidence type="ECO:0000256" key="1">
    <source>
        <dbReference type="ARBA" id="ARBA00006068"/>
    </source>
</evidence>
<evidence type="ECO:0000313" key="4">
    <source>
        <dbReference type="EMBL" id="AYD90958.1"/>
    </source>
</evidence>
<reference evidence="4 5" key="1">
    <citation type="submission" date="2018-09" db="EMBL/GenBank/DDBJ databases">
        <authorList>
            <person name="Li J."/>
        </authorList>
    </citation>
    <scope>NUCLEOTIDE SEQUENCE [LARGE SCALE GENOMIC DNA]</scope>
    <source>
        <strain evidence="4 5">2129</strain>
    </source>
</reference>